<name>A0A8S3S065_MYTED</name>
<keyword evidence="2" id="KW-1133">Transmembrane helix</keyword>
<proteinExistence type="predicted"/>
<comment type="caution">
    <text evidence="3">The sequence shown here is derived from an EMBL/GenBank/DDBJ whole genome shotgun (WGS) entry which is preliminary data.</text>
</comment>
<feature type="compositionally biased region" description="Basic and acidic residues" evidence="1">
    <location>
        <begin position="1"/>
        <end position="12"/>
    </location>
</feature>
<dbReference type="OrthoDB" id="10433756at2759"/>
<feature type="region of interest" description="Disordered" evidence="1">
    <location>
        <begin position="1"/>
        <end position="25"/>
    </location>
</feature>
<gene>
    <name evidence="3" type="ORF">MEDL_26513</name>
</gene>
<sequence length="177" mass="20589">MDNIDDDKKSSNDSRTSIQARQPHATRQIDVVDNKIFPKLKTFWEEKTKAEEHGRISKDAQIDTFNTVYKLHGPIYEHIFPNLKTFREEKNKTKEHRHILKDVQIDTFNTVYKLNSPIHVHIHRRKIVDTLILAVNEKCPSRQTETFKRFLAGAGVLGVCFALVRMLMPPSVSIRLI</sequence>
<feature type="transmembrane region" description="Helical" evidence="2">
    <location>
        <begin position="150"/>
        <end position="168"/>
    </location>
</feature>
<dbReference type="EMBL" id="CAJPWZ010001300">
    <property type="protein sequence ID" value="CAG2212508.1"/>
    <property type="molecule type" value="Genomic_DNA"/>
</dbReference>
<evidence type="ECO:0000313" key="4">
    <source>
        <dbReference type="Proteomes" id="UP000683360"/>
    </source>
</evidence>
<evidence type="ECO:0000256" key="2">
    <source>
        <dbReference type="SAM" id="Phobius"/>
    </source>
</evidence>
<keyword evidence="2" id="KW-0472">Membrane</keyword>
<accession>A0A8S3S065</accession>
<evidence type="ECO:0000256" key="1">
    <source>
        <dbReference type="SAM" id="MobiDB-lite"/>
    </source>
</evidence>
<dbReference type="AlphaFoldDB" id="A0A8S3S065"/>
<keyword evidence="4" id="KW-1185">Reference proteome</keyword>
<organism evidence="3 4">
    <name type="scientific">Mytilus edulis</name>
    <name type="common">Blue mussel</name>
    <dbReference type="NCBI Taxonomy" id="6550"/>
    <lineage>
        <taxon>Eukaryota</taxon>
        <taxon>Metazoa</taxon>
        <taxon>Spiralia</taxon>
        <taxon>Lophotrochozoa</taxon>
        <taxon>Mollusca</taxon>
        <taxon>Bivalvia</taxon>
        <taxon>Autobranchia</taxon>
        <taxon>Pteriomorphia</taxon>
        <taxon>Mytilida</taxon>
        <taxon>Mytiloidea</taxon>
        <taxon>Mytilidae</taxon>
        <taxon>Mytilinae</taxon>
        <taxon>Mytilus</taxon>
    </lineage>
</organism>
<protein>
    <submittedName>
        <fullName evidence="3">Uncharacterized protein</fullName>
    </submittedName>
</protein>
<dbReference type="Proteomes" id="UP000683360">
    <property type="component" value="Unassembled WGS sequence"/>
</dbReference>
<evidence type="ECO:0000313" key="3">
    <source>
        <dbReference type="EMBL" id="CAG2212508.1"/>
    </source>
</evidence>
<reference evidence="3" key="1">
    <citation type="submission" date="2021-03" db="EMBL/GenBank/DDBJ databases">
        <authorList>
            <person name="Bekaert M."/>
        </authorList>
    </citation>
    <scope>NUCLEOTIDE SEQUENCE</scope>
</reference>
<keyword evidence="2" id="KW-0812">Transmembrane</keyword>